<dbReference type="RefSeq" id="WP_115370418.1">
    <property type="nucleotide sequence ID" value="NZ_UGTW01000001.1"/>
</dbReference>
<evidence type="ECO:0000313" key="3">
    <source>
        <dbReference type="Proteomes" id="UP000254331"/>
    </source>
</evidence>
<organism evidence="2 3">
    <name type="scientific">Proteus vulgaris</name>
    <dbReference type="NCBI Taxonomy" id="585"/>
    <lineage>
        <taxon>Bacteria</taxon>
        <taxon>Pseudomonadati</taxon>
        <taxon>Pseudomonadota</taxon>
        <taxon>Gammaproteobacteria</taxon>
        <taxon>Enterobacterales</taxon>
        <taxon>Morganellaceae</taxon>
        <taxon>Proteus</taxon>
    </lineage>
</organism>
<evidence type="ECO:0000256" key="1">
    <source>
        <dbReference type="SAM" id="SignalP"/>
    </source>
</evidence>
<reference evidence="2 3" key="1">
    <citation type="submission" date="2018-06" db="EMBL/GenBank/DDBJ databases">
        <authorList>
            <consortium name="Pathogen Informatics"/>
            <person name="Doyle S."/>
        </authorList>
    </citation>
    <scope>NUCLEOTIDE SEQUENCE [LARGE SCALE GENOMIC DNA]</scope>
    <source>
        <strain evidence="2 3">NCTC10376</strain>
    </source>
</reference>
<accession>A0A379F627</accession>
<protein>
    <submittedName>
        <fullName evidence="2">Lipoprotein</fullName>
    </submittedName>
</protein>
<dbReference type="InterPro" id="IPR011090">
    <property type="entry name" value="Integr_conj_element_PFL4709"/>
</dbReference>
<dbReference type="NCBIfam" id="TIGR03757">
    <property type="entry name" value="conj_TIGR03757"/>
    <property type="match status" value="1"/>
</dbReference>
<keyword evidence="1" id="KW-0732">Signal</keyword>
<proteinExistence type="predicted"/>
<dbReference type="Proteomes" id="UP000254331">
    <property type="component" value="Unassembled WGS sequence"/>
</dbReference>
<keyword evidence="2" id="KW-0449">Lipoprotein</keyword>
<dbReference type="EMBL" id="UGTW01000001">
    <property type="protein sequence ID" value="SUC15049.1"/>
    <property type="molecule type" value="Genomic_DNA"/>
</dbReference>
<dbReference type="Pfam" id="PF07511">
    <property type="entry name" value="DUF1525"/>
    <property type="match status" value="1"/>
</dbReference>
<gene>
    <name evidence="2" type="ORF">NCTC10376_00887</name>
</gene>
<evidence type="ECO:0000313" key="2">
    <source>
        <dbReference type="EMBL" id="SUC15049.1"/>
    </source>
</evidence>
<feature type="signal peptide" evidence="1">
    <location>
        <begin position="1"/>
        <end position="19"/>
    </location>
</feature>
<name>A0A379F627_PROVU</name>
<dbReference type="AlphaFoldDB" id="A0A379F627"/>
<feature type="chain" id="PRO_5016928699" evidence="1">
    <location>
        <begin position="20"/>
        <end position="132"/>
    </location>
</feature>
<sequence length="132" mass="15008">MKPPKLLIPLLVLSTQSVASTTIYTDSNTHLLNTKGSQIIYLDAPDIIQKQLFNDLSRDPKQAEQKVRSIIQSAGWQQKQQQITQAYQGILQAYALKLAKYPAVVFDDRYVVYGTTDVVLAEKHFTEFLEHQ</sequence>